<dbReference type="InterPro" id="IPR009003">
    <property type="entry name" value="Peptidase_S1_PA"/>
</dbReference>
<dbReference type="Gene3D" id="2.40.10.10">
    <property type="entry name" value="Trypsin-like serine proteases"/>
    <property type="match status" value="1"/>
</dbReference>
<evidence type="ECO:0000256" key="2">
    <source>
        <dbReference type="ARBA" id="ARBA00024195"/>
    </source>
</evidence>
<dbReference type="GO" id="GO:0004252">
    <property type="term" value="F:serine-type endopeptidase activity"/>
    <property type="evidence" value="ECO:0007669"/>
    <property type="project" value="InterPro"/>
</dbReference>
<sequence length="289" mass="32553">MFRFLVFCLLFTEATVAFILKCGYVKVPFHGRKANASEPMEAEEADSRSFPWTVLITGRSKHKDIPMCVGSLITSGAVTKTHYVLTSASCIHSTKPAKINVFYRDLNKSEEMIYKKVKVQRVLVPQIASPSTKYFGRNIGLLKVEVPIPMSEYSHVVCLPSEEDSIANATTCFVNYMHASQPVNPKNISVYQMQPKLLDNMECENEYSQPTPANTVCLSDSEGREGMIKDGAPLVCRIRKRYTIFGLLDIQTTANASMFTNVLKHLRFVQFLRNTGQQNGAERVFVRMD</sequence>
<dbReference type="GO" id="GO:0006508">
    <property type="term" value="P:proteolysis"/>
    <property type="evidence" value="ECO:0007669"/>
    <property type="project" value="InterPro"/>
</dbReference>
<feature type="domain" description="Peptidase S1" evidence="4">
    <location>
        <begin position="28"/>
        <end position="277"/>
    </location>
</feature>
<feature type="chain" id="PRO_5001794632" description="Peptidase S1 domain-containing protein" evidence="3">
    <location>
        <begin position="18"/>
        <end position="289"/>
    </location>
</feature>
<dbReference type="Proteomes" id="UP000030764">
    <property type="component" value="Unassembled WGS sequence"/>
</dbReference>
<dbReference type="InterPro" id="IPR001254">
    <property type="entry name" value="Trypsin_dom"/>
</dbReference>
<evidence type="ECO:0000313" key="6">
    <source>
        <dbReference type="Proteomes" id="UP000030764"/>
    </source>
</evidence>
<evidence type="ECO:0000256" key="1">
    <source>
        <dbReference type="ARBA" id="ARBA00023157"/>
    </source>
</evidence>
<dbReference type="AlphaFoldDB" id="A0A085LL95"/>
<dbReference type="PROSITE" id="PS50240">
    <property type="entry name" value="TRYPSIN_DOM"/>
    <property type="match status" value="1"/>
</dbReference>
<protein>
    <recommendedName>
        <fullName evidence="4">Peptidase S1 domain-containing protein</fullName>
    </recommendedName>
</protein>
<comment type="similarity">
    <text evidence="2">Belongs to the peptidase S1 family. CLIP subfamily.</text>
</comment>
<proteinExistence type="inferred from homology"/>
<evidence type="ECO:0000256" key="3">
    <source>
        <dbReference type="SAM" id="SignalP"/>
    </source>
</evidence>
<dbReference type="Pfam" id="PF00089">
    <property type="entry name" value="Trypsin"/>
    <property type="match status" value="1"/>
</dbReference>
<dbReference type="InterPro" id="IPR043504">
    <property type="entry name" value="Peptidase_S1_PA_chymotrypsin"/>
</dbReference>
<evidence type="ECO:0000313" key="5">
    <source>
        <dbReference type="EMBL" id="KFD45741.1"/>
    </source>
</evidence>
<dbReference type="EMBL" id="KL363433">
    <property type="protein sequence ID" value="KFD45741.1"/>
    <property type="molecule type" value="Genomic_DNA"/>
</dbReference>
<name>A0A085LL95_9BILA</name>
<keyword evidence="1" id="KW-1015">Disulfide bond</keyword>
<feature type="signal peptide" evidence="3">
    <location>
        <begin position="1"/>
        <end position="17"/>
    </location>
</feature>
<keyword evidence="3" id="KW-0732">Signal</keyword>
<dbReference type="PANTHER" id="PTHR24256">
    <property type="entry name" value="TRYPTASE-RELATED"/>
    <property type="match status" value="1"/>
</dbReference>
<accession>A0A085LL95</accession>
<evidence type="ECO:0000259" key="4">
    <source>
        <dbReference type="PROSITE" id="PS50240"/>
    </source>
</evidence>
<dbReference type="SUPFAM" id="SSF50494">
    <property type="entry name" value="Trypsin-like serine proteases"/>
    <property type="match status" value="1"/>
</dbReference>
<dbReference type="InterPro" id="IPR051487">
    <property type="entry name" value="Ser/Thr_Proteases_Immune/Dev"/>
</dbReference>
<organism evidence="5 6">
    <name type="scientific">Trichuris suis</name>
    <name type="common">pig whipworm</name>
    <dbReference type="NCBI Taxonomy" id="68888"/>
    <lineage>
        <taxon>Eukaryota</taxon>
        <taxon>Metazoa</taxon>
        <taxon>Ecdysozoa</taxon>
        <taxon>Nematoda</taxon>
        <taxon>Enoplea</taxon>
        <taxon>Dorylaimia</taxon>
        <taxon>Trichinellida</taxon>
        <taxon>Trichuridae</taxon>
        <taxon>Trichuris</taxon>
    </lineage>
</organism>
<gene>
    <name evidence="5" type="ORF">M513_13381</name>
</gene>
<dbReference type="SMART" id="SM00020">
    <property type="entry name" value="Tryp_SPc"/>
    <property type="match status" value="1"/>
</dbReference>
<reference evidence="5 6" key="1">
    <citation type="journal article" date="2014" name="Nat. Genet.">
        <title>Genome and transcriptome of the porcine whipworm Trichuris suis.</title>
        <authorList>
            <person name="Jex A.R."/>
            <person name="Nejsum P."/>
            <person name="Schwarz E.M."/>
            <person name="Hu L."/>
            <person name="Young N.D."/>
            <person name="Hall R.S."/>
            <person name="Korhonen P.K."/>
            <person name="Liao S."/>
            <person name="Thamsborg S."/>
            <person name="Xia J."/>
            <person name="Xu P."/>
            <person name="Wang S."/>
            <person name="Scheerlinck J.P."/>
            <person name="Hofmann A."/>
            <person name="Sternberg P.W."/>
            <person name="Wang J."/>
            <person name="Gasser R.B."/>
        </authorList>
    </citation>
    <scope>NUCLEOTIDE SEQUENCE [LARGE SCALE GENOMIC DNA]</scope>
    <source>
        <strain evidence="5">DCEP-RM93M</strain>
    </source>
</reference>
<keyword evidence="6" id="KW-1185">Reference proteome</keyword>